<feature type="region of interest" description="Disordered" evidence="2">
    <location>
        <begin position="82"/>
        <end position="106"/>
    </location>
</feature>
<protein>
    <submittedName>
        <fullName evidence="3">Uncharacterized protein</fullName>
    </submittedName>
</protein>
<dbReference type="Proteomes" id="UP001460270">
    <property type="component" value="Unassembled WGS sequence"/>
</dbReference>
<keyword evidence="1" id="KW-0175">Coiled coil</keyword>
<feature type="compositionally biased region" description="Basic and acidic residues" evidence="2">
    <location>
        <begin position="83"/>
        <end position="100"/>
    </location>
</feature>
<dbReference type="EMBL" id="JBBPFD010000002">
    <property type="protein sequence ID" value="KAK7938826.1"/>
    <property type="molecule type" value="Genomic_DNA"/>
</dbReference>
<dbReference type="Gene3D" id="3.30.70.1820">
    <property type="entry name" value="L1 transposable element, RRM domain"/>
    <property type="match status" value="1"/>
</dbReference>
<name>A0AAW0Q7Y2_9GOBI</name>
<sequence>MRISTIEDDHGTLKDVVDKLEKRNRVLEDKVLDLEARSRLNNVRLVNLPEGAEGADPCSFIESWLPDALDMAPMRVPIVVEKAAPHRTEERHGRAPKTPDNEVSEL</sequence>
<evidence type="ECO:0000313" key="3">
    <source>
        <dbReference type="EMBL" id="KAK7938826.1"/>
    </source>
</evidence>
<dbReference type="AlphaFoldDB" id="A0AAW0Q7Y2"/>
<feature type="coiled-coil region" evidence="1">
    <location>
        <begin position="10"/>
        <end position="37"/>
    </location>
</feature>
<organism evidence="3 4">
    <name type="scientific">Mugilogobius chulae</name>
    <name type="common">yellowstripe goby</name>
    <dbReference type="NCBI Taxonomy" id="88201"/>
    <lineage>
        <taxon>Eukaryota</taxon>
        <taxon>Metazoa</taxon>
        <taxon>Chordata</taxon>
        <taxon>Craniata</taxon>
        <taxon>Vertebrata</taxon>
        <taxon>Euteleostomi</taxon>
        <taxon>Actinopterygii</taxon>
        <taxon>Neopterygii</taxon>
        <taxon>Teleostei</taxon>
        <taxon>Neoteleostei</taxon>
        <taxon>Acanthomorphata</taxon>
        <taxon>Gobiaria</taxon>
        <taxon>Gobiiformes</taxon>
        <taxon>Gobioidei</taxon>
        <taxon>Gobiidae</taxon>
        <taxon>Gobionellinae</taxon>
        <taxon>Mugilogobius</taxon>
    </lineage>
</organism>
<evidence type="ECO:0000313" key="4">
    <source>
        <dbReference type="Proteomes" id="UP001460270"/>
    </source>
</evidence>
<comment type="caution">
    <text evidence="3">The sequence shown here is derived from an EMBL/GenBank/DDBJ whole genome shotgun (WGS) entry which is preliminary data.</text>
</comment>
<evidence type="ECO:0000256" key="1">
    <source>
        <dbReference type="SAM" id="Coils"/>
    </source>
</evidence>
<reference evidence="4" key="1">
    <citation type="submission" date="2024-04" db="EMBL/GenBank/DDBJ databases">
        <title>Salinicola lusitanus LLJ914,a marine bacterium isolated from the Okinawa Trough.</title>
        <authorList>
            <person name="Li J."/>
        </authorList>
    </citation>
    <scope>NUCLEOTIDE SEQUENCE [LARGE SCALE GENOMIC DNA]</scope>
</reference>
<gene>
    <name evidence="3" type="ORF">WMY93_002152</name>
</gene>
<proteinExistence type="predicted"/>
<accession>A0AAW0Q7Y2</accession>
<evidence type="ECO:0000256" key="2">
    <source>
        <dbReference type="SAM" id="MobiDB-lite"/>
    </source>
</evidence>
<keyword evidence="4" id="KW-1185">Reference proteome</keyword>